<dbReference type="PIRSF" id="PIRSF004846">
    <property type="entry name" value="ModA"/>
    <property type="match status" value="1"/>
</dbReference>
<feature type="signal peptide" evidence="5">
    <location>
        <begin position="1"/>
        <end position="19"/>
    </location>
</feature>
<dbReference type="EMBL" id="JACBZN010000001">
    <property type="protein sequence ID" value="NYI38452.1"/>
    <property type="molecule type" value="Genomic_DNA"/>
</dbReference>
<dbReference type="Proteomes" id="UP000587211">
    <property type="component" value="Unassembled WGS sequence"/>
</dbReference>
<dbReference type="RefSeq" id="WP_179425169.1">
    <property type="nucleotide sequence ID" value="NZ_BAAAMP010000001.1"/>
</dbReference>
<dbReference type="Gene3D" id="3.40.190.10">
    <property type="entry name" value="Periplasmic binding protein-like II"/>
    <property type="match status" value="2"/>
</dbReference>
<dbReference type="Pfam" id="PF13531">
    <property type="entry name" value="SBP_bac_11"/>
    <property type="match status" value="1"/>
</dbReference>
<name>A0A8I0FXT5_9ACTN</name>
<dbReference type="NCBIfam" id="TIGR01256">
    <property type="entry name" value="modA"/>
    <property type="match status" value="1"/>
</dbReference>
<dbReference type="Proteomes" id="UP000659061">
    <property type="component" value="Unassembled WGS sequence"/>
</dbReference>
<reference evidence="6" key="2">
    <citation type="submission" date="2020-09" db="EMBL/GenBank/DDBJ databases">
        <title>Novel species in genus Aeromicrobium.</title>
        <authorList>
            <person name="Zhang G."/>
        </authorList>
    </citation>
    <scope>NUCLEOTIDE SEQUENCE</scope>
    <source>
        <strain evidence="6">SSW1-57</strain>
    </source>
</reference>
<reference evidence="7 8" key="1">
    <citation type="submission" date="2020-07" db="EMBL/GenBank/DDBJ databases">
        <title>Sequencing the genomes of 1000 actinobacteria strains.</title>
        <authorList>
            <person name="Klenk H.-P."/>
        </authorList>
    </citation>
    <scope>NUCLEOTIDE SEQUENCE [LARGE SCALE GENOMIC DNA]</scope>
    <source>
        <strain evidence="7 8">DSM 19087</strain>
    </source>
</reference>
<dbReference type="GO" id="GO:0046872">
    <property type="term" value="F:metal ion binding"/>
    <property type="evidence" value="ECO:0007669"/>
    <property type="project" value="UniProtKB-KW"/>
</dbReference>
<keyword evidence="2 4" id="KW-0479">Metal-binding</keyword>
<dbReference type="AlphaFoldDB" id="A0A8I0FXT5"/>
<dbReference type="PROSITE" id="PS51257">
    <property type="entry name" value="PROKAR_LIPOPROTEIN"/>
    <property type="match status" value="1"/>
</dbReference>
<evidence type="ECO:0000256" key="1">
    <source>
        <dbReference type="ARBA" id="ARBA00009175"/>
    </source>
</evidence>
<dbReference type="PANTHER" id="PTHR30632">
    <property type="entry name" value="MOLYBDATE-BINDING PERIPLASMIC PROTEIN"/>
    <property type="match status" value="1"/>
</dbReference>
<evidence type="ECO:0000313" key="8">
    <source>
        <dbReference type="Proteomes" id="UP000587211"/>
    </source>
</evidence>
<evidence type="ECO:0000313" key="9">
    <source>
        <dbReference type="Proteomes" id="UP000659061"/>
    </source>
</evidence>
<keyword evidence="3 5" id="KW-0732">Signal</keyword>
<comment type="caution">
    <text evidence="6">The sequence shown here is derived from an EMBL/GenBank/DDBJ whole genome shotgun (WGS) entry which is preliminary data.</text>
</comment>
<comment type="similarity">
    <text evidence="1">Belongs to the bacterial solute-binding protein ModA family.</text>
</comment>
<dbReference type="GO" id="GO:0015689">
    <property type="term" value="P:molybdate ion transport"/>
    <property type="evidence" value="ECO:0007669"/>
    <property type="project" value="InterPro"/>
</dbReference>
<accession>A0A8I0FXT5</accession>
<dbReference type="SUPFAM" id="SSF53850">
    <property type="entry name" value="Periplasmic binding protein-like II"/>
    <property type="match status" value="1"/>
</dbReference>
<keyword evidence="8" id="KW-1185">Reference proteome</keyword>
<evidence type="ECO:0000256" key="4">
    <source>
        <dbReference type="PIRSR" id="PIRSR004846-1"/>
    </source>
</evidence>
<keyword evidence="4" id="KW-0500">Molybdenum</keyword>
<dbReference type="EMBL" id="JACWMT010000002">
    <property type="protein sequence ID" value="MBD1271061.1"/>
    <property type="molecule type" value="Genomic_DNA"/>
</dbReference>
<dbReference type="GO" id="GO:0030973">
    <property type="term" value="F:molybdate ion binding"/>
    <property type="evidence" value="ECO:0007669"/>
    <property type="project" value="TreeGrafter"/>
</dbReference>
<feature type="binding site" evidence="4">
    <location>
        <position position="65"/>
    </location>
    <ligand>
        <name>molybdate</name>
        <dbReference type="ChEBI" id="CHEBI:36264"/>
    </ligand>
</feature>
<protein>
    <submittedName>
        <fullName evidence="6">Molybdate ABC transporter substrate-binding protein</fullName>
    </submittedName>
    <submittedName>
        <fullName evidence="7">Molybdate transport system substrate-binding protein</fullName>
    </submittedName>
</protein>
<evidence type="ECO:0000256" key="2">
    <source>
        <dbReference type="ARBA" id="ARBA00022723"/>
    </source>
</evidence>
<feature type="binding site" evidence="4">
    <location>
        <position position="184"/>
    </location>
    <ligand>
        <name>molybdate</name>
        <dbReference type="ChEBI" id="CHEBI:36264"/>
    </ligand>
</feature>
<evidence type="ECO:0000256" key="5">
    <source>
        <dbReference type="SAM" id="SignalP"/>
    </source>
</evidence>
<sequence length="246" mass="24887">MRRLGAVLVAIAATGSACTSSTDAVQERTFTVFAAASLNQTFTEIADRFEGEHDGVEVRLSFGGSSDLAAQILEGAPSDVFAAADERTMARVTGASEDALAPEIVATNTLQIAASPDGSVASADDLTDPGTKVVVCAPQVPCGAATRVLLAKNGLRISAVSEEQSVTDVLGKVTSGEADAGIVYRTDVVAAGSSVRGVDVPGADEVVNRYPAAALDPGDDLAAEFVAFASGPEGRRILSEAGFGAP</sequence>
<evidence type="ECO:0000313" key="7">
    <source>
        <dbReference type="EMBL" id="NYI38452.1"/>
    </source>
</evidence>
<evidence type="ECO:0000256" key="3">
    <source>
        <dbReference type="ARBA" id="ARBA00022729"/>
    </source>
</evidence>
<dbReference type="InterPro" id="IPR050682">
    <property type="entry name" value="ModA/WtpA"/>
</dbReference>
<feature type="binding site" evidence="4">
    <location>
        <position position="166"/>
    </location>
    <ligand>
        <name>molybdate</name>
        <dbReference type="ChEBI" id="CHEBI:36264"/>
    </ligand>
</feature>
<dbReference type="PANTHER" id="PTHR30632:SF0">
    <property type="entry name" value="SULFATE-BINDING PROTEIN"/>
    <property type="match status" value="1"/>
</dbReference>
<feature type="binding site" evidence="4">
    <location>
        <position position="37"/>
    </location>
    <ligand>
        <name>molybdate</name>
        <dbReference type="ChEBI" id="CHEBI:36264"/>
    </ligand>
</feature>
<proteinExistence type="inferred from homology"/>
<gene>
    <name evidence="6" type="primary">modA</name>
    <name evidence="7" type="ORF">BJ975_001827</name>
    <name evidence="6" type="ORF">IDH50_12525</name>
</gene>
<organism evidence="6 9">
    <name type="scientific">Aeromicrobium tamlense</name>
    <dbReference type="NCBI Taxonomy" id="375541"/>
    <lineage>
        <taxon>Bacteria</taxon>
        <taxon>Bacillati</taxon>
        <taxon>Actinomycetota</taxon>
        <taxon>Actinomycetes</taxon>
        <taxon>Propionibacteriales</taxon>
        <taxon>Nocardioidaceae</taxon>
        <taxon>Aeromicrobium</taxon>
    </lineage>
</organism>
<evidence type="ECO:0000313" key="6">
    <source>
        <dbReference type="EMBL" id="MBD1271061.1"/>
    </source>
</evidence>
<dbReference type="InterPro" id="IPR005950">
    <property type="entry name" value="ModA"/>
</dbReference>
<feature type="chain" id="PRO_5039148406" evidence="5">
    <location>
        <begin position="20"/>
        <end position="246"/>
    </location>
</feature>